<dbReference type="GO" id="GO:0016614">
    <property type="term" value="F:oxidoreductase activity, acting on CH-OH group of donors"/>
    <property type="evidence" value="ECO:0007669"/>
    <property type="project" value="UniProtKB-ARBA"/>
</dbReference>
<keyword evidence="5" id="KW-1185">Reference proteome</keyword>
<dbReference type="Gene3D" id="3.40.50.720">
    <property type="entry name" value="NAD(P)-binding Rossmann-like Domain"/>
    <property type="match status" value="1"/>
</dbReference>
<keyword evidence="3" id="KW-0560">Oxidoreductase</keyword>
<dbReference type="PRINTS" id="PR00080">
    <property type="entry name" value="SDRFAMILY"/>
</dbReference>
<dbReference type="FunFam" id="3.40.50.720:FF:000084">
    <property type="entry name" value="Short-chain dehydrogenase reductase"/>
    <property type="match status" value="1"/>
</dbReference>
<dbReference type="AlphaFoldDB" id="A0AAW0BAM2"/>
<evidence type="ECO:0000256" key="2">
    <source>
        <dbReference type="ARBA" id="ARBA00022857"/>
    </source>
</evidence>
<accession>A0AAW0BAM2</accession>
<dbReference type="PANTHER" id="PTHR48107:SF16">
    <property type="entry name" value="NADPH-DEPENDENT ALDEHYDE REDUCTASE 1, CHLOROPLASTIC"/>
    <property type="match status" value="1"/>
</dbReference>
<evidence type="ECO:0000313" key="5">
    <source>
        <dbReference type="Proteomes" id="UP001362999"/>
    </source>
</evidence>
<organism evidence="4 5">
    <name type="scientific">Favolaschia claudopus</name>
    <dbReference type="NCBI Taxonomy" id="2862362"/>
    <lineage>
        <taxon>Eukaryota</taxon>
        <taxon>Fungi</taxon>
        <taxon>Dikarya</taxon>
        <taxon>Basidiomycota</taxon>
        <taxon>Agaricomycotina</taxon>
        <taxon>Agaricomycetes</taxon>
        <taxon>Agaricomycetidae</taxon>
        <taxon>Agaricales</taxon>
        <taxon>Marasmiineae</taxon>
        <taxon>Mycenaceae</taxon>
        <taxon>Favolaschia</taxon>
    </lineage>
</organism>
<dbReference type="PROSITE" id="PS00061">
    <property type="entry name" value="ADH_SHORT"/>
    <property type="match status" value="1"/>
</dbReference>
<sequence>MSLTVSKPHQRQCRCHPTTRKGIYTIHKSSVSKSLQLIHSTTKIKSFSAAMSDSDTNKPISAYKASVEVPPQEQSGLPGLDKNMAIPAEHSAVECWDASGRPYLKEYVGSEKLRGKKAIITGGDSGIGRTVAIFFAREGADLTINYLPEEEADAKSLKSEISKSSAGQILLVPLDLTTPGAAQKVVSAHMEKYGALDILVNNASQQIFTSDIAKLKDENILSTFQANIIQMMQLSREAIPHMKRGAAIVNTSSVVAYKGAGSLIDYSATKGAIATFTRSLATQLAPKGIRVNAVAPGLFYTPLQPASRDAEGMEGWGLGAVPLHGRVGQPAEIGQAYVLLAGPGGNYMTGTVIHVNGGVHIGGA</sequence>
<proteinExistence type="inferred from homology"/>
<comment type="caution">
    <text evidence="4">The sequence shown here is derived from an EMBL/GenBank/DDBJ whole genome shotgun (WGS) entry which is preliminary data.</text>
</comment>
<name>A0AAW0BAM2_9AGAR</name>
<dbReference type="PRINTS" id="PR00081">
    <property type="entry name" value="GDHRDH"/>
</dbReference>
<dbReference type="InterPro" id="IPR036291">
    <property type="entry name" value="NAD(P)-bd_dom_sf"/>
</dbReference>
<keyword evidence="2" id="KW-0521">NADP</keyword>
<protein>
    <submittedName>
        <fullName evidence="4">Tropinone reductase 1</fullName>
    </submittedName>
</protein>
<dbReference type="EMBL" id="JAWWNJ010000037">
    <property type="protein sequence ID" value="KAK7022281.1"/>
    <property type="molecule type" value="Genomic_DNA"/>
</dbReference>
<dbReference type="Proteomes" id="UP001362999">
    <property type="component" value="Unassembled WGS sequence"/>
</dbReference>
<gene>
    <name evidence="4" type="ORF">R3P38DRAFT_2960262</name>
</gene>
<evidence type="ECO:0000256" key="3">
    <source>
        <dbReference type="ARBA" id="ARBA00023002"/>
    </source>
</evidence>
<evidence type="ECO:0000313" key="4">
    <source>
        <dbReference type="EMBL" id="KAK7022281.1"/>
    </source>
</evidence>
<comment type="similarity">
    <text evidence="1">Belongs to the short-chain dehydrogenases/reductases (SDR) family.</text>
</comment>
<dbReference type="SUPFAM" id="SSF51735">
    <property type="entry name" value="NAD(P)-binding Rossmann-fold domains"/>
    <property type="match status" value="1"/>
</dbReference>
<reference evidence="4 5" key="1">
    <citation type="journal article" date="2024" name="J Genomics">
        <title>Draft genome sequencing and assembly of Favolaschia claudopus CIRM-BRFM 2984 isolated from oak limbs.</title>
        <authorList>
            <person name="Navarro D."/>
            <person name="Drula E."/>
            <person name="Chaduli D."/>
            <person name="Cazenave R."/>
            <person name="Ahrendt S."/>
            <person name="Wang J."/>
            <person name="Lipzen A."/>
            <person name="Daum C."/>
            <person name="Barry K."/>
            <person name="Grigoriev I.V."/>
            <person name="Favel A."/>
            <person name="Rosso M.N."/>
            <person name="Martin F."/>
        </authorList>
    </citation>
    <scope>NUCLEOTIDE SEQUENCE [LARGE SCALE GENOMIC DNA]</scope>
    <source>
        <strain evidence="4 5">CIRM-BRFM 2984</strain>
    </source>
</reference>
<dbReference type="InterPro" id="IPR002347">
    <property type="entry name" value="SDR_fam"/>
</dbReference>
<dbReference type="PANTHER" id="PTHR48107">
    <property type="entry name" value="NADPH-DEPENDENT ALDEHYDE REDUCTASE-LIKE PROTEIN, CHLOROPLASTIC-RELATED"/>
    <property type="match status" value="1"/>
</dbReference>
<evidence type="ECO:0000256" key="1">
    <source>
        <dbReference type="ARBA" id="ARBA00006484"/>
    </source>
</evidence>
<dbReference type="Pfam" id="PF13561">
    <property type="entry name" value="adh_short_C2"/>
    <property type="match status" value="1"/>
</dbReference>
<dbReference type="InterPro" id="IPR020904">
    <property type="entry name" value="Sc_DH/Rdtase_CS"/>
</dbReference>